<reference evidence="2" key="1">
    <citation type="submission" date="2015-03" db="EMBL/GenBank/DDBJ databases">
        <authorList>
            <consortium name="Pathogen Informatics"/>
        </authorList>
    </citation>
    <scope>NUCLEOTIDE SEQUENCE [LARGE SCALE GENOMIC DNA]</scope>
    <source>
        <strain evidence="2">NCTC11134</strain>
    </source>
</reference>
<proteinExistence type="predicted"/>
<dbReference type="AlphaFoldDB" id="A0A0H5NUZ9"/>
<sequence>MAADTFAAERARLLAEGERLRALRDTDPDAVFALFDVHKQYEQLLPDVVVARCPFTGTPVSWPIDLVDLDGWYWDYDVPTRRLVDPVPPTWLAMGGAVRLSEPVTPAPFDCMPGPDRPYVVPRLLAREEVRAVVVELPIGAHTGWAITYFGTARPTDAALENLWGTRRYDTYDARGHWRGWAEHQQNTADYDFDLAPWLASGKLRWIAPGDPTATLREGSDGCPYTAVDGDGRLQLVRQGRVIRF</sequence>
<accession>A0A0H5NUZ9</accession>
<dbReference type="Proteomes" id="UP000057820">
    <property type="component" value="Chromosome 1"/>
</dbReference>
<dbReference type="EMBL" id="LN868938">
    <property type="protein sequence ID" value="CRY79088.1"/>
    <property type="molecule type" value="Genomic_DNA"/>
</dbReference>
<gene>
    <name evidence="1" type="ORF">ERS450000_03315</name>
</gene>
<organism evidence="1 2">
    <name type="scientific">Nocardia farcinica</name>
    <dbReference type="NCBI Taxonomy" id="37329"/>
    <lineage>
        <taxon>Bacteria</taxon>
        <taxon>Bacillati</taxon>
        <taxon>Actinomycetota</taxon>
        <taxon>Actinomycetes</taxon>
        <taxon>Mycobacteriales</taxon>
        <taxon>Nocardiaceae</taxon>
        <taxon>Nocardia</taxon>
    </lineage>
</organism>
<name>A0A0H5NUZ9_NOCFR</name>
<evidence type="ECO:0000313" key="2">
    <source>
        <dbReference type="Proteomes" id="UP000057820"/>
    </source>
</evidence>
<protein>
    <submittedName>
        <fullName evidence="1">Uncharacterized protein</fullName>
    </submittedName>
</protein>
<dbReference type="RefSeq" id="WP_060593126.1">
    <property type="nucleotide sequence ID" value="NZ_CP031418.1"/>
</dbReference>
<dbReference type="KEGG" id="nfr:ERS450000_03315"/>
<evidence type="ECO:0000313" key="1">
    <source>
        <dbReference type="EMBL" id="CRY79088.1"/>
    </source>
</evidence>